<dbReference type="Gene3D" id="3.90.1150.10">
    <property type="entry name" value="Aspartate Aminotransferase, domain 1"/>
    <property type="match status" value="1"/>
</dbReference>
<evidence type="ECO:0000256" key="4">
    <source>
        <dbReference type="ARBA" id="ARBA00022898"/>
    </source>
</evidence>
<evidence type="ECO:0000256" key="1">
    <source>
        <dbReference type="ARBA" id="ARBA00001933"/>
    </source>
</evidence>
<feature type="domain" description="Aminotransferase class I/classII large" evidence="6">
    <location>
        <begin position="14"/>
        <end position="317"/>
    </location>
</feature>
<keyword evidence="2 7" id="KW-0032">Aminotransferase</keyword>
<dbReference type="InterPro" id="IPR001917">
    <property type="entry name" value="Aminotrans_II_pyridoxalP_BS"/>
</dbReference>
<dbReference type="InterPro" id="IPR004839">
    <property type="entry name" value="Aminotransferase_I/II_large"/>
</dbReference>
<dbReference type="InterPro" id="IPR015421">
    <property type="entry name" value="PyrdxlP-dep_Trfase_major"/>
</dbReference>
<dbReference type="AlphaFoldDB" id="A0A1H4VFU8"/>
<evidence type="ECO:0000313" key="8">
    <source>
        <dbReference type="Proteomes" id="UP000183407"/>
    </source>
</evidence>
<dbReference type="InterPro" id="IPR015422">
    <property type="entry name" value="PyrdxlP-dep_Trfase_small"/>
</dbReference>
<dbReference type="PANTHER" id="PTHR43643">
    <property type="entry name" value="HISTIDINOL-PHOSPHATE AMINOTRANSFERASE 2"/>
    <property type="match status" value="1"/>
</dbReference>
<evidence type="ECO:0000256" key="2">
    <source>
        <dbReference type="ARBA" id="ARBA00022576"/>
    </source>
</evidence>
<dbReference type="SUPFAM" id="SSF53383">
    <property type="entry name" value="PLP-dependent transferases"/>
    <property type="match status" value="1"/>
</dbReference>
<dbReference type="GO" id="GO:0030170">
    <property type="term" value="F:pyridoxal phosphate binding"/>
    <property type="evidence" value="ECO:0007669"/>
    <property type="project" value="InterPro"/>
</dbReference>
<evidence type="ECO:0000256" key="3">
    <source>
        <dbReference type="ARBA" id="ARBA00022679"/>
    </source>
</evidence>
<reference evidence="8" key="1">
    <citation type="submission" date="2016-10" db="EMBL/GenBank/DDBJ databases">
        <authorList>
            <person name="Varghese N."/>
        </authorList>
    </citation>
    <scope>NUCLEOTIDE SEQUENCE [LARGE SCALE GENOMIC DNA]</scope>
    <source>
        <strain evidence="8">DSM 44719</strain>
    </source>
</reference>
<comment type="similarity">
    <text evidence="5">Belongs to the class-II pyridoxal-phosphate-dependent aminotransferase family.</text>
</comment>
<dbReference type="EMBL" id="FNTL01000004">
    <property type="protein sequence ID" value="SEC79750.1"/>
    <property type="molecule type" value="Genomic_DNA"/>
</dbReference>
<evidence type="ECO:0000259" key="6">
    <source>
        <dbReference type="Pfam" id="PF00155"/>
    </source>
</evidence>
<dbReference type="GO" id="GO:0008483">
    <property type="term" value="F:transaminase activity"/>
    <property type="evidence" value="ECO:0007669"/>
    <property type="project" value="UniProtKB-KW"/>
</dbReference>
<dbReference type="Pfam" id="PF00155">
    <property type="entry name" value="Aminotran_1_2"/>
    <property type="match status" value="1"/>
</dbReference>
<dbReference type="CDD" id="cd00609">
    <property type="entry name" value="AAT_like"/>
    <property type="match status" value="1"/>
</dbReference>
<dbReference type="RefSeq" id="WP_073364379.1">
    <property type="nucleotide sequence ID" value="NZ_FNTL01000004.1"/>
</dbReference>
<gene>
    <name evidence="7" type="ORF">SAMN04490220_2607</name>
</gene>
<dbReference type="InterPro" id="IPR015424">
    <property type="entry name" value="PyrdxlP-dep_Trfase"/>
</dbReference>
<comment type="cofactor">
    <cofactor evidence="1 5">
        <name>pyridoxal 5'-phosphate</name>
        <dbReference type="ChEBI" id="CHEBI:597326"/>
    </cofactor>
</comment>
<name>A0A1H4VFU8_RHOJO</name>
<dbReference type="Gene3D" id="3.40.640.10">
    <property type="entry name" value="Type I PLP-dependent aspartate aminotransferase-like (Major domain)"/>
    <property type="match status" value="1"/>
</dbReference>
<sequence>MTAPTIAGPAVRFDLALSENPFAPLPSVLSALDDVMRRAHRYPEFLPDRLIEVIANHEALEQDQVVVGAGATGVGLQIMQSVAGPGERIVYSAPTFDGYPIMAGIASLDVVPVPILPDGEQDLAAMAAAIDGRTRLVVVCRPHNPTGTLVGAAELQAFLRRVPERVIVILDEAYVEFVDRGLVLDAHRIIAEHPNVVFLRTFSKAYGLAGLRIGFGFASARLAHRIRRLQLPFGMGSAAVAAVAASYAAEHELRARVAAIVSEREELWRTVRAAGIPAPRSHANFLYLPGTGMGDALARAGIHARTYPHGDARIAVGNPDAGRAVVDALRPTARGTSAARPGCGSTGRA</sequence>
<organism evidence="7 8">
    <name type="scientific">Rhodococcus jostii</name>
    <dbReference type="NCBI Taxonomy" id="132919"/>
    <lineage>
        <taxon>Bacteria</taxon>
        <taxon>Bacillati</taxon>
        <taxon>Actinomycetota</taxon>
        <taxon>Actinomycetes</taxon>
        <taxon>Mycobacteriales</taxon>
        <taxon>Nocardiaceae</taxon>
        <taxon>Rhodococcus</taxon>
    </lineage>
</organism>
<accession>A0A1H4VFU8</accession>
<dbReference type="PROSITE" id="PS00599">
    <property type="entry name" value="AA_TRANSFER_CLASS_2"/>
    <property type="match status" value="1"/>
</dbReference>
<evidence type="ECO:0000313" key="7">
    <source>
        <dbReference type="EMBL" id="SEC79750.1"/>
    </source>
</evidence>
<dbReference type="InterPro" id="IPR050106">
    <property type="entry name" value="HistidinolP_aminotransfase"/>
</dbReference>
<keyword evidence="4 5" id="KW-0663">Pyridoxal phosphate</keyword>
<dbReference type="Proteomes" id="UP000183407">
    <property type="component" value="Unassembled WGS sequence"/>
</dbReference>
<proteinExistence type="inferred from homology"/>
<protein>
    <submittedName>
        <fullName evidence="7">Histidinol-phosphate aminotransferase</fullName>
    </submittedName>
</protein>
<dbReference type="OrthoDB" id="9809616at2"/>
<evidence type="ECO:0000256" key="5">
    <source>
        <dbReference type="RuleBase" id="RU003693"/>
    </source>
</evidence>
<keyword evidence="3 7" id="KW-0808">Transferase</keyword>
<dbReference type="PANTHER" id="PTHR43643:SF3">
    <property type="entry name" value="HISTIDINOL-PHOSPHATE AMINOTRANSFERASE"/>
    <property type="match status" value="1"/>
</dbReference>